<feature type="region of interest" description="Disordered" evidence="1">
    <location>
        <begin position="1"/>
        <end position="44"/>
    </location>
</feature>
<evidence type="ECO:0000313" key="2">
    <source>
        <dbReference type="EMBL" id="XFO71955.1"/>
    </source>
</evidence>
<feature type="compositionally biased region" description="Low complexity" evidence="1">
    <location>
        <begin position="9"/>
        <end position="25"/>
    </location>
</feature>
<name>A0ABZ3J182_SPOA4</name>
<proteinExistence type="predicted"/>
<dbReference type="RefSeq" id="WP_281241543.1">
    <property type="nucleotide sequence ID" value="NZ_CP155571.1"/>
</dbReference>
<reference evidence="2" key="1">
    <citation type="submission" date="2024-05" db="EMBL/GenBank/DDBJ databases">
        <title>Isolation and characterization of Sporomusa carbonis sp. nov., a carboxydotrophic hydrogenogen in the genus of Sporomusa isolated from a charcoal burning pile.</title>
        <authorList>
            <person name="Boeer T."/>
            <person name="Rosenbaum F."/>
            <person name="Eysell L."/>
            <person name="Mueller V."/>
            <person name="Daniel R."/>
            <person name="Poehlein A."/>
        </authorList>
    </citation>
    <scope>NUCLEOTIDE SEQUENCE [LARGE SCALE GENOMIC DNA]</scope>
    <source>
        <strain evidence="2">DSM 3132</strain>
    </source>
</reference>
<sequence length="44" mass="4745">MATKDMLDSNAAKKSKAAATITNTNDPNKAEQKKHMPCKNSLPT</sequence>
<keyword evidence="3" id="KW-1185">Reference proteome</keyword>
<accession>A0ABZ3J182</accession>
<evidence type="ECO:0000313" key="3">
    <source>
        <dbReference type="Proteomes" id="UP000216052"/>
    </source>
</evidence>
<dbReference type="Proteomes" id="UP000216052">
    <property type="component" value="Chromosome"/>
</dbReference>
<evidence type="ECO:0000256" key="1">
    <source>
        <dbReference type="SAM" id="MobiDB-lite"/>
    </source>
</evidence>
<dbReference type="EMBL" id="CP155571">
    <property type="protein sequence ID" value="XFO71955.1"/>
    <property type="molecule type" value="Genomic_DNA"/>
</dbReference>
<protein>
    <submittedName>
        <fullName evidence="2">Uncharacterized protein</fullName>
    </submittedName>
</protein>
<gene>
    <name evidence="2" type="ORF">SPACI_020000</name>
</gene>
<organism evidence="2 3">
    <name type="scientific">Sporomusa acidovorans (strain ATCC 49682 / DSM 3132 / Mol)</name>
    <dbReference type="NCBI Taxonomy" id="1123286"/>
    <lineage>
        <taxon>Bacteria</taxon>
        <taxon>Bacillati</taxon>
        <taxon>Bacillota</taxon>
        <taxon>Negativicutes</taxon>
        <taxon>Selenomonadales</taxon>
        <taxon>Sporomusaceae</taxon>
        <taxon>Sporomusa</taxon>
    </lineage>
</organism>